<dbReference type="PANTHER" id="PTHR11728">
    <property type="entry name" value="GLYCEROL-3-PHOSPHATE DEHYDROGENASE"/>
    <property type="match status" value="1"/>
</dbReference>
<dbReference type="Gene3D" id="3.40.50.720">
    <property type="entry name" value="NAD(P)-binding Rossmann-like Domain"/>
    <property type="match status" value="1"/>
</dbReference>
<dbReference type="GO" id="GO:0051287">
    <property type="term" value="F:NAD binding"/>
    <property type="evidence" value="ECO:0007669"/>
    <property type="project" value="InterPro"/>
</dbReference>
<dbReference type="Gene3D" id="1.10.1040.10">
    <property type="entry name" value="N-(1-d-carboxylethyl)-l-norvaline Dehydrogenase, domain 2"/>
    <property type="match status" value="1"/>
</dbReference>
<gene>
    <name evidence="11" type="ORF">COU07_02760</name>
</gene>
<comment type="similarity">
    <text evidence="1">Belongs to the NAD-dependent glycerol-3-phosphate dehydrogenase family.</text>
</comment>
<keyword evidence="5" id="KW-0594">Phospholipid biosynthesis</keyword>
<protein>
    <recommendedName>
        <fullName evidence="13">Glycerol-3-phosphate dehydrogenase</fullName>
    </recommendedName>
</protein>
<dbReference type="GO" id="GO:0008654">
    <property type="term" value="P:phospholipid biosynthetic process"/>
    <property type="evidence" value="ECO:0007669"/>
    <property type="project" value="UniProtKB-KW"/>
</dbReference>
<reference evidence="12" key="1">
    <citation type="submission" date="2017-09" db="EMBL/GenBank/DDBJ databases">
        <title>Depth-based differentiation of microbial function through sediment-hosted aquifers and enrichment of novel symbionts in the deep terrestrial subsurface.</title>
        <authorList>
            <person name="Probst A.J."/>
            <person name="Ladd B."/>
            <person name="Jarett J.K."/>
            <person name="Geller-Mcgrath D.E."/>
            <person name="Sieber C.M.K."/>
            <person name="Emerson J.B."/>
            <person name="Anantharaman K."/>
            <person name="Thomas B.C."/>
            <person name="Malmstrom R."/>
            <person name="Stieglmeier M."/>
            <person name="Klingl A."/>
            <person name="Woyke T."/>
            <person name="Ryan C.M."/>
            <person name="Banfield J.F."/>
        </authorList>
    </citation>
    <scope>NUCLEOTIDE SEQUENCE [LARGE SCALE GENOMIC DNA]</scope>
</reference>
<organism evidence="11 12">
    <name type="scientific">Candidatus Harrisonbacteria bacterium CG10_big_fil_rev_8_21_14_0_10_40_38</name>
    <dbReference type="NCBI Taxonomy" id="1974583"/>
    <lineage>
        <taxon>Bacteria</taxon>
        <taxon>Candidatus Harrisoniibacteriota</taxon>
    </lineage>
</organism>
<dbReference type="PIRSF" id="PIRSF000114">
    <property type="entry name" value="Glycerol-3-P_dh"/>
    <property type="match status" value="1"/>
</dbReference>
<dbReference type="PANTHER" id="PTHR11728:SF1">
    <property type="entry name" value="GLYCEROL-3-PHOSPHATE DEHYDROGENASE [NAD(+)] 2, CHLOROPLASTIC"/>
    <property type="match status" value="1"/>
</dbReference>
<keyword evidence="4" id="KW-0443">Lipid metabolism</keyword>
<dbReference type="InterPro" id="IPR011128">
    <property type="entry name" value="G3P_DH_NAD-dep_N"/>
</dbReference>
<evidence type="ECO:0000256" key="4">
    <source>
        <dbReference type="ARBA" id="ARBA00023098"/>
    </source>
</evidence>
<evidence type="ECO:0000256" key="3">
    <source>
        <dbReference type="ARBA" id="ARBA00023002"/>
    </source>
</evidence>
<accession>A0A2H0UU00</accession>
<proteinExistence type="inferred from homology"/>
<dbReference type="SUPFAM" id="SSF48179">
    <property type="entry name" value="6-phosphogluconate dehydrogenase C-terminal domain-like"/>
    <property type="match status" value="1"/>
</dbReference>
<dbReference type="InterPro" id="IPR006168">
    <property type="entry name" value="G3P_DH_NAD-dep"/>
</dbReference>
<evidence type="ECO:0000259" key="10">
    <source>
        <dbReference type="Pfam" id="PF07479"/>
    </source>
</evidence>
<dbReference type="GO" id="GO:0047952">
    <property type="term" value="F:glycerol-3-phosphate dehydrogenase [NAD(P)+] activity"/>
    <property type="evidence" value="ECO:0007669"/>
    <property type="project" value="TreeGrafter"/>
</dbReference>
<evidence type="ECO:0000313" key="11">
    <source>
        <dbReference type="EMBL" id="PIR89126.1"/>
    </source>
</evidence>
<keyword evidence="6" id="KW-1208">Phospholipid metabolism</keyword>
<evidence type="ECO:0000256" key="8">
    <source>
        <dbReference type="PIRSR" id="PIRSR000114-3"/>
    </source>
</evidence>
<dbReference type="InterPro" id="IPR006109">
    <property type="entry name" value="G3P_DH_NAD-dep_C"/>
</dbReference>
<evidence type="ECO:0000313" key="12">
    <source>
        <dbReference type="Proteomes" id="UP000231157"/>
    </source>
</evidence>
<keyword evidence="2" id="KW-0444">Lipid biosynthesis</keyword>
<dbReference type="Pfam" id="PF07479">
    <property type="entry name" value="NAD_Gly3P_dh_C"/>
    <property type="match status" value="1"/>
</dbReference>
<evidence type="ECO:0000256" key="6">
    <source>
        <dbReference type="ARBA" id="ARBA00023264"/>
    </source>
</evidence>
<evidence type="ECO:0000256" key="5">
    <source>
        <dbReference type="ARBA" id="ARBA00023209"/>
    </source>
</evidence>
<evidence type="ECO:0008006" key="13">
    <source>
        <dbReference type="Google" id="ProtNLM"/>
    </source>
</evidence>
<sequence length="305" mass="33043">MKKVLIIGAGEIGTAISKILESKSDIKIHVWDINPKKCLAEEKLSEIVPIANIIFLCVPTQCLADAIDQIDEYISSTTYLVSLSKGIDPDLMIFSDGIFPKYAPRGVKWGILGGPMLAEELSKKSHTVGVIASHSSVLRKFIIELFYKTHLSIIESDDVKGVAVSGVLKNVYAIGMGIAAGLSYDSNTIASLFSASFVEFEKLVQVFGGKQKTALGPAGLGDLMATGLSKYSSNRSFGFALARDKPFLKETEGGSSLGGLAYMLKKKKIDPPKIFSAINKSVKKGKKVKRIFEPNLFINQSIFIN</sequence>
<feature type="active site" description="Proton acceptor" evidence="7">
    <location>
        <position position="169"/>
    </location>
</feature>
<dbReference type="GO" id="GO:0046168">
    <property type="term" value="P:glycerol-3-phosphate catabolic process"/>
    <property type="evidence" value="ECO:0007669"/>
    <property type="project" value="InterPro"/>
</dbReference>
<feature type="binding site" evidence="8">
    <location>
        <position position="118"/>
    </location>
    <ligand>
        <name>NAD(+)</name>
        <dbReference type="ChEBI" id="CHEBI:57540"/>
    </ligand>
</feature>
<name>A0A2H0UU00_9BACT</name>
<dbReference type="Proteomes" id="UP000231157">
    <property type="component" value="Unassembled WGS sequence"/>
</dbReference>
<dbReference type="GO" id="GO:0005829">
    <property type="term" value="C:cytosol"/>
    <property type="evidence" value="ECO:0007669"/>
    <property type="project" value="TreeGrafter"/>
</dbReference>
<dbReference type="Pfam" id="PF01210">
    <property type="entry name" value="NAD_Gly3P_dh_N"/>
    <property type="match status" value="1"/>
</dbReference>
<dbReference type="EMBL" id="PFAZ01000007">
    <property type="protein sequence ID" value="PIR89126.1"/>
    <property type="molecule type" value="Genomic_DNA"/>
</dbReference>
<comment type="caution">
    <text evidence="11">The sequence shown here is derived from an EMBL/GenBank/DDBJ whole genome shotgun (WGS) entry which is preliminary data.</text>
</comment>
<dbReference type="SUPFAM" id="SSF51735">
    <property type="entry name" value="NAD(P)-binding Rossmann-fold domains"/>
    <property type="match status" value="1"/>
</dbReference>
<evidence type="ECO:0000256" key="1">
    <source>
        <dbReference type="ARBA" id="ARBA00011009"/>
    </source>
</evidence>
<dbReference type="InterPro" id="IPR013328">
    <property type="entry name" value="6PGD_dom2"/>
</dbReference>
<dbReference type="AlphaFoldDB" id="A0A2H0UU00"/>
<dbReference type="GO" id="GO:0005975">
    <property type="term" value="P:carbohydrate metabolic process"/>
    <property type="evidence" value="ECO:0007669"/>
    <property type="project" value="InterPro"/>
</dbReference>
<evidence type="ECO:0000256" key="2">
    <source>
        <dbReference type="ARBA" id="ARBA00022516"/>
    </source>
</evidence>
<feature type="binding site" evidence="8">
    <location>
        <begin position="8"/>
        <end position="13"/>
    </location>
    <ligand>
        <name>NAD(+)</name>
        <dbReference type="ChEBI" id="CHEBI:57540"/>
    </ligand>
</feature>
<feature type="domain" description="Glycerol-3-phosphate dehydrogenase NAD-dependent C-terminal" evidence="10">
    <location>
        <begin position="158"/>
        <end position="292"/>
    </location>
</feature>
<keyword evidence="3" id="KW-0560">Oxidoreductase</keyword>
<evidence type="ECO:0000256" key="7">
    <source>
        <dbReference type="PIRSR" id="PIRSR000114-1"/>
    </source>
</evidence>
<dbReference type="InterPro" id="IPR036291">
    <property type="entry name" value="NAD(P)-bd_dom_sf"/>
</dbReference>
<feature type="domain" description="Glycerol-3-phosphate dehydrogenase NAD-dependent N-terminal" evidence="9">
    <location>
        <begin position="35"/>
        <end position="135"/>
    </location>
</feature>
<keyword evidence="8" id="KW-0520">NAD</keyword>
<evidence type="ECO:0000259" key="9">
    <source>
        <dbReference type="Pfam" id="PF01210"/>
    </source>
</evidence>
<dbReference type="InterPro" id="IPR008927">
    <property type="entry name" value="6-PGluconate_DH-like_C_sf"/>
</dbReference>